<dbReference type="RefSeq" id="XP_030630222.1">
    <property type="nucleotide sequence ID" value="XM_030774362.1"/>
</dbReference>
<feature type="region of interest" description="Disordered" evidence="6">
    <location>
        <begin position="418"/>
        <end position="446"/>
    </location>
</feature>
<name>A0A6J2VE97_CHACN</name>
<dbReference type="Pfam" id="PF16764">
    <property type="entry name" value="Sharpin_PH"/>
    <property type="match status" value="1"/>
</dbReference>
<keyword evidence="2" id="KW-0479">Metal-binding</keyword>
<feature type="domain" description="Sharpin PH" evidence="7">
    <location>
        <begin position="27"/>
        <end position="145"/>
    </location>
</feature>
<gene>
    <name evidence="10" type="primary">sharpin</name>
</gene>
<dbReference type="Proteomes" id="UP000504632">
    <property type="component" value="Chromosome 5"/>
</dbReference>
<comment type="pathway">
    <text evidence="1">Protein modification; protein ubiquitination.</text>
</comment>
<sequence length="446" mass="48154">MALSSGGWAQVPPPAPLLNVHGTAARSGCSTVLMSVRVSVCHSGLRPLCLPVTVDETLRLQLSMDPSRAGEFRLALRDTTSSGRSVVLVEFDLRTVLYDIKSPRCHELRLLTPPHDYFTFGFRSEQEAQEWSTVVMSSLREAHRVANMSGHVVTDGQLTKETQQSDRLSLSEKEELCAELSRAIEAGDATAAIHSATSLASHQVVVQIQPSEHSYEDGEISLAVAVEDASSSCCVTVKVFLHMTVASLKQQMFLDYGFHPRVQRWVIGQCLCSDTRSLASYGVCRDGDTAFLYLLSARQARLSRQLCQQDQENALLMSTPTPGLLPTAKLVSNGPASQEWRSYSTLPPRLSHGSTGSSGAASEKHSTGDIINLDMLQLSGPTVKTNNAQAGPVLPVLSLTDPPDQAVKSVAQSVQACPSGTSYSRRKGEEPVKAITRASNKNHVGT</sequence>
<evidence type="ECO:0000256" key="6">
    <source>
        <dbReference type="SAM" id="MobiDB-lite"/>
    </source>
</evidence>
<feature type="domain" description="HOIL-1/Sharpin LUBAC thetering" evidence="8">
    <location>
        <begin position="175"/>
        <end position="216"/>
    </location>
</feature>
<keyword evidence="9" id="KW-1185">Reference proteome</keyword>
<dbReference type="InterPro" id="IPR011993">
    <property type="entry name" value="PH-like_dom_sf"/>
</dbReference>
<dbReference type="GO" id="GO:0097039">
    <property type="term" value="P:protein linear polyubiquitination"/>
    <property type="evidence" value="ECO:0007669"/>
    <property type="project" value="TreeGrafter"/>
</dbReference>
<evidence type="ECO:0000313" key="10">
    <source>
        <dbReference type="RefSeq" id="XP_030630222.1"/>
    </source>
</evidence>
<dbReference type="GeneID" id="115811940"/>
<organism evidence="9 10">
    <name type="scientific">Chanos chanos</name>
    <name type="common">Milkfish</name>
    <name type="synonym">Mugil chanos</name>
    <dbReference type="NCBI Taxonomy" id="29144"/>
    <lineage>
        <taxon>Eukaryota</taxon>
        <taxon>Metazoa</taxon>
        <taxon>Chordata</taxon>
        <taxon>Craniata</taxon>
        <taxon>Vertebrata</taxon>
        <taxon>Euteleostomi</taxon>
        <taxon>Actinopterygii</taxon>
        <taxon>Neopterygii</taxon>
        <taxon>Teleostei</taxon>
        <taxon>Ostariophysi</taxon>
        <taxon>Gonorynchiformes</taxon>
        <taxon>Chanidae</taxon>
        <taxon>Chanos</taxon>
    </lineage>
</organism>
<dbReference type="GO" id="GO:0004842">
    <property type="term" value="F:ubiquitin-protein transferase activity"/>
    <property type="evidence" value="ECO:0007669"/>
    <property type="project" value="TreeGrafter"/>
</dbReference>
<dbReference type="FunFam" id="2.30.29.30:FF:000447">
    <property type="entry name" value="RanBP-type and C3HC4-type zinc finger-containing protein 1"/>
    <property type="match status" value="1"/>
</dbReference>
<evidence type="ECO:0000256" key="2">
    <source>
        <dbReference type="ARBA" id="ARBA00022723"/>
    </source>
</evidence>
<dbReference type="InterPro" id="IPR031912">
    <property type="entry name" value="Sharpin_PH"/>
</dbReference>
<dbReference type="FunFam" id="3.10.20.90:FF:000130">
    <property type="entry name" value="SHANK-associated RH domain interactor"/>
    <property type="match status" value="1"/>
</dbReference>
<dbReference type="CDD" id="cd01799">
    <property type="entry name" value="Ubl_HOIL1"/>
    <property type="match status" value="1"/>
</dbReference>
<dbReference type="CDD" id="cd13305">
    <property type="entry name" value="PH_SHARPIN"/>
    <property type="match status" value="1"/>
</dbReference>
<keyword evidence="4" id="KW-0833">Ubl conjugation pathway</keyword>
<dbReference type="Gene3D" id="3.10.20.90">
    <property type="entry name" value="Phosphatidylinositol 3-kinase Catalytic Subunit, Chain A, domain 1"/>
    <property type="match status" value="1"/>
</dbReference>
<protein>
    <submittedName>
        <fullName evidence="10">RanBP-type and C3HC4-type zinc finger-containing protein 1 isoform X1</fullName>
    </submittedName>
</protein>
<dbReference type="InParanoid" id="A0A6J2VE97"/>
<feature type="compositionally biased region" description="Polar residues" evidence="6">
    <location>
        <begin position="437"/>
        <end position="446"/>
    </location>
</feature>
<feature type="region of interest" description="Disordered" evidence="6">
    <location>
        <begin position="338"/>
        <end position="365"/>
    </location>
</feature>
<dbReference type="AlphaFoldDB" id="A0A6J2VE97"/>
<evidence type="ECO:0000256" key="3">
    <source>
        <dbReference type="ARBA" id="ARBA00022771"/>
    </source>
</evidence>
<dbReference type="GO" id="GO:0043161">
    <property type="term" value="P:proteasome-mediated ubiquitin-dependent protein catabolic process"/>
    <property type="evidence" value="ECO:0007669"/>
    <property type="project" value="TreeGrafter"/>
</dbReference>
<dbReference type="GO" id="GO:0043123">
    <property type="term" value="P:positive regulation of canonical NF-kappaB signal transduction"/>
    <property type="evidence" value="ECO:0007669"/>
    <property type="project" value="TreeGrafter"/>
</dbReference>
<dbReference type="GO" id="GO:0043130">
    <property type="term" value="F:ubiquitin binding"/>
    <property type="evidence" value="ECO:0007669"/>
    <property type="project" value="TreeGrafter"/>
</dbReference>
<reference evidence="10" key="1">
    <citation type="submission" date="2025-08" db="UniProtKB">
        <authorList>
            <consortium name="RefSeq"/>
        </authorList>
    </citation>
    <scope>IDENTIFICATION</scope>
</reference>
<dbReference type="Gene3D" id="2.30.29.30">
    <property type="entry name" value="Pleckstrin-homology domain (PH domain)/Phosphotyrosine-binding domain (PTB)"/>
    <property type="match status" value="1"/>
</dbReference>
<evidence type="ECO:0000256" key="5">
    <source>
        <dbReference type="ARBA" id="ARBA00022833"/>
    </source>
</evidence>
<dbReference type="Pfam" id="PF25393">
    <property type="entry name" value="LTM"/>
    <property type="match status" value="1"/>
</dbReference>
<dbReference type="InterPro" id="IPR029071">
    <property type="entry name" value="Ubiquitin-like_domsf"/>
</dbReference>
<proteinExistence type="predicted"/>
<dbReference type="SUPFAM" id="SSF50729">
    <property type="entry name" value="PH domain-like"/>
    <property type="match status" value="1"/>
</dbReference>
<dbReference type="GO" id="GO:0008270">
    <property type="term" value="F:zinc ion binding"/>
    <property type="evidence" value="ECO:0007669"/>
    <property type="project" value="UniProtKB-KW"/>
</dbReference>
<keyword evidence="5" id="KW-0862">Zinc</keyword>
<dbReference type="OrthoDB" id="261960at2759"/>
<evidence type="ECO:0000313" key="9">
    <source>
        <dbReference type="Proteomes" id="UP000504632"/>
    </source>
</evidence>
<evidence type="ECO:0000256" key="1">
    <source>
        <dbReference type="ARBA" id="ARBA00004906"/>
    </source>
</evidence>
<dbReference type="InterPro" id="IPR051628">
    <property type="entry name" value="LUBAC_E3_Ligases"/>
</dbReference>
<evidence type="ECO:0000259" key="8">
    <source>
        <dbReference type="Pfam" id="PF25393"/>
    </source>
</evidence>
<dbReference type="CTD" id="81858"/>
<evidence type="ECO:0000259" key="7">
    <source>
        <dbReference type="Pfam" id="PF16764"/>
    </source>
</evidence>
<evidence type="ECO:0000256" key="4">
    <source>
        <dbReference type="ARBA" id="ARBA00022786"/>
    </source>
</evidence>
<dbReference type="PANTHER" id="PTHR22770:SF45">
    <property type="entry name" value="RANBP-TYPE AND C3HC4-TYPE ZINC FINGER-CONTAINING PROTEIN 1"/>
    <property type="match status" value="1"/>
</dbReference>
<feature type="compositionally biased region" description="Low complexity" evidence="6">
    <location>
        <begin position="351"/>
        <end position="361"/>
    </location>
</feature>
<dbReference type="InterPro" id="IPR057468">
    <property type="entry name" value="HOIL-1/Sharpin_LTM"/>
</dbReference>
<accession>A0A6J2VE97</accession>
<keyword evidence="3" id="KW-0863">Zinc-finger</keyword>
<dbReference type="SUPFAM" id="SSF54236">
    <property type="entry name" value="Ubiquitin-like"/>
    <property type="match status" value="1"/>
</dbReference>
<dbReference type="GO" id="GO:0071797">
    <property type="term" value="C:LUBAC complex"/>
    <property type="evidence" value="ECO:0007669"/>
    <property type="project" value="TreeGrafter"/>
</dbReference>
<dbReference type="PANTHER" id="PTHR22770">
    <property type="entry name" value="UBIQUITIN CONJUGATING ENZYME 7 INTERACTING PROTEIN-RELATED"/>
    <property type="match status" value="1"/>
</dbReference>